<evidence type="ECO:0000256" key="5">
    <source>
        <dbReference type="ARBA" id="ARBA00023136"/>
    </source>
</evidence>
<evidence type="ECO:0000256" key="2">
    <source>
        <dbReference type="ARBA" id="ARBA00022448"/>
    </source>
</evidence>
<evidence type="ECO:0000256" key="1">
    <source>
        <dbReference type="ARBA" id="ARBA00004308"/>
    </source>
</evidence>
<dbReference type="STRING" id="553385.GCA_000591415_01976"/>
<dbReference type="Gene3D" id="3.40.190.10">
    <property type="entry name" value="Periplasmic binding protein-like II"/>
    <property type="match status" value="2"/>
</dbReference>
<sequence length="402" mass="44030">MLSDAPLNDHQLTLGLMPLNDAAPFVVAEQLGFFQEEGLSVTLKWQPSWAALRDDLQTGVLQGAQMLALMPLTSTLGLDGRATPVISAMTLNLGGNAITLSRALMTRLAEEGHVLDSSLGIACALGEHVRQRRQRGEAPLRLASVHPFSSHRYLLRYWLAAGGIDPDSQVDMRAVAPPLMAAQLASGILDGFCVGEPWNSLASAQGMGQVVAGSHDIWRFGQEKVLGVREDWAQQHPLAHQALIRSLLRACAWLDRPGNRQQAASWLHDEGLPEVPLSVIAHGLEDVDVEQSVEDYQQANAGWTIFHRYAANFPWSSHTRWYVSQMQRWGHLHGISEHDIAATLTRCVRPDLYRIAARSLGLVVPAVDERSEGNHPAPWWLSGEAGQIPMPADGFIDGAVFE</sequence>
<dbReference type="RefSeq" id="WP_144726609.1">
    <property type="nucleotide sequence ID" value="NZ_CAWOWR010000076.1"/>
</dbReference>
<proteinExistence type="predicted"/>
<comment type="subcellular location">
    <subcellularLocation>
        <location evidence="1">Endomembrane system</location>
    </subcellularLocation>
</comment>
<dbReference type="EMBL" id="VNFH01000002">
    <property type="protein sequence ID" value="TVU72741.1"/>
    <property type="molecule type" value="Genomic_DNA"/>
</dbReference>
<name>A0A558HUD7_9GAMM</name>
<dbReference type="PANTHER" id="PTHR30024">
    <property type="entry name" value="ALIPHATIC SULFONATES-BINDING PROTEIN-RELATED"/>
    <property type="match status" value="1"/>
</dbReference>
<dbReference type="OrthoDB" id="9815454at2"/>
<evidence type="ECO:0000313" key="7">
    <source>
        <dbReference type="Proteomes" id="UP000319941"/>
    </source>
</evidence>
<keyword evidence="3" id="KW-1003">Cell membrane</keyword>
<accession>A0A558HUD7</accession>
<evidence type="ECO:0000256" key="3">
    <source>
        <dbReference type="ARBA" id="ARBA00022475"/>
    </source>
</evidence>
<dbReference type="CDD" id="cd13553">
    <property type="entry name" value="PBP2_NrtA_CpmA_like"/>
    <property type="match status" value="1"/>
</dbReference>
<keyword evidence="5" id="KW-0472">Membrane</keyword>
<keyword evidence="7" id="KW-1185">Reference proteome</keyword>
<gene>
    <name evidence="6" type="ORF">FQP86_03455</name>
</gene>
<reference evidence="6 7" key="1">
    <citation type="submission" date="2019-07" db="EMBL/GenBank/DDBJ databases">
        <title>Diversity of Bacteria from Kongsfjorden, Arctic.</title>
        <authorList>
            <person name="Yu Y."/>
        </authorList>
    </citation>
    <scope>NUCLEOTIDE SEQUENCE [LARGE SCALE GENOMIC DNA]</scope>
    <source>
        <strain evidence="6 7">SM1923</strain>
    </source>
</reference>
<comment type="caution">
    <text evidence="6">The sequence shown here is derived from an EMBL/GenBank/DDBJ whole genome shotgun (WGS) entry which is preliminary data.</text>
</comment>
<dbReference type="GO" id="GO:0012505">
    <property type="term" value="C:endomembrane system"/>
    <property type="evidence" value="ECO:0007669"/>
    <property type="project" value="UniProtKB-SubCell"/>
</dbReference>
<dbReference type="AlphaFoldDB" id="A0A558HUD7"/>
<keyword evidence="4" id="KW-0997">Cell inner membrane</keyword>
<dbReference type="Pfam" id="PF13379">
    <property type="entry name" value="NMT1_2"/>
    <property type="match status" value="1"/>
</dbReference>
<evidence type="ECO:0000256" key="4">
    <source>
        <dbReference type="ARBA" id="ARBA00022519"/>
    </source>
</evidence>
<dbReference type="SUPFAM" id="SSF53850">
    <property type="entry name" value="Periplasmic binding protein-like II"/>
    <property type="match status" value="1"/>
</dbReference>
<dbReference type="Proteomes" id="UP000319941">
    <property type="component" value="Unassembled WGS sequence"/>
</dbReference>
<protein>
    <submittedName>
        <fullName evidence="6">ABC transporter substrate-binding protein</fullName>
    </submittedName>
</protein>
<keyword evidence="2" id="KW-0813">Transport</keyword>
<dbReference type="InterPro" id="IPR044527">
    <property type="entry name" value="NrtA/CpmA_ABC-bd_dom"/>
</dbReference>
<evidence type="ECO:0000313" key="6">
    <source>
        <dbReference type="EMBL" id="TVU72741.1"/>
    </source>
</evidence>
<organism evidence="6 7">
    <name type="scientific">Cobetia crustatorum</name>
    <dbReference type="NCBI Taxonomy" id="553385"/>
    <lineage>
        <taxon>Bacteria</taxon>
        <taxon>Pseudomonadati</taxon>
        <taxon>Pseudomonadota</taxon>
        <taxon>Gammaproteobacteria</taxon>
        <taxon>Oceanospirillales</taxon>
        <taxon>Halomonadaceae</taxon>
        <taxon>Cobetia</taxon>
    </lineage>
</organism>
<dbReference type="PANTHER" id="PTHR30024:SF43">
    <property type="entry name" value="BLL4572 PROTEIN"/>
    <property type="match status" value="1"/>
</dbReference>